<dbReference type="PRINTS" id="PR00385">
    <property type="entry name" value="P450"/>
</dbReference>
<dbReference type="Proteomes" id="UP001567538">
    <property type="component" value="Unassembled WGS sequence"/>
</dbReference>
<keyword evidence="16" id="KW-0812">Transmembrane</keyword>
<dbReference type="Pfam" id="PF00067">
    <property type="entry name" value="p450"/>
    <property type="match status" value="1"/>
</dbReference>
<dbReference type="InterPro" id="IPR050651">
    <property type="entry name" value="Plant_Cytochrome_P450_Monoox"/>
</dbReference>
<evidence type="ECO:0000256" key="14">
    <source>
        <dbReference type="PIRSR" id="PIRSR602401-1"/>
    </source>
</evidence>
<evidence type="ECO:0000256" key="5">
    <source>
        <dbReference type="ARBA" id="ARBA00023002"/>
    </source>
</evidence>
<comment type="catalytic activity">
    <reaction evidence="11">
        <text>(2S)-naringenin 4',7-dimethyl ether + reduced [NADPH--hemoprotein reductase] + O2 = (2S)-carthamidin-4',7-dimethyl ether + oxidized [NADPH--hemoprotein reductase] + H2O + H(+)</text>
        <dbReference type="Rhea" id="RHEA:73439"/>
        <dbReference type="Rhea" id="RHEA-COMP:11964"/>
        <dbReference type="Rhea" id="RHEA-COMP:11965"/>
        <dbReference type="ChEBI" id="CHEBI:15377"/>
        <dbReference type="ChEBI" id="CHEBI:15378"/>
        <dbReference type="ChEBI" id="CHEBI:15379"/>
        <dbReference type="ChEBI" id="CHEBI:57618"/>
        <dbReference type="ChEBI" id="CHEBI:58210"/>
        <dbReference type="ChEBI" id="CHEBI:192816"/>
        <dbReference type="ChEBI" id="CHEBI:192817"/>
    </reaction>
    <physiologicalReaction direction="left-to-right" evidence="11">
        <dbReference type="Rhea" id="RHEA:73440"/>
    </physiologicalReaction>
</comment>
<dbReference type="InterPro" id="IPR002401">
    <property type="entry name" value="Cyt_P450_E_grp-I"/>
</dbReference>
<keyword evidence="16" id="KW-0472">Membrane</keyword>
<keyword evidence="4 14" id="KW-0479">Metal-binding</keyword>
<dbReference type="PRINTS" id="PR00463">
    <property type="entry name" value="EP450I"/>
</dbReference>
<evidence type="ECO:0000256" key="11">
    <source>
        <dbReference type="ARBA" id="ARBA00052049"/>
    </source>
</evidence>
<evidence type="ECO:0000256" key="15">
    <source>
        <dbReference type="RuleBase" id="RU000461"/>
    </source>
</evidence>
<evidence type="ECO:0000256" key="12">
    <source>
        <dbReference type="ARBA" id="ARBA00052216"/>
    </source>
</evidence>
<keyword evidence="3 14" id="KW-0349">Heme</keyword>
<dbReference type="PANTHER" id="PTHR47947">
    <property type="entry name" value="CYTOCHROME P450 82C3-RELATED"/>
    <property type="match status" value="1"/>
</dbReference>
<protein>
    <recommendedName>
        <fullName evidence="13">Flavonoid-6-hydroxylase</fullName>
    </recommendedName>
</protein>
<keyword evidence="16" id="KW-1133">Transmembrane helix</keyword>
<dbReference type="InterPro" id="IPR017972">
    <property type="entry name" value="Cyt_P450_CS"/>
</dbReference>
<feature type="transmembrane region" description="Helical" evidence="16">
    <location>
        <begin position="229"/>
        <end position="248"/>
    </location>
</feature>
<feature type="transmembrane region" description="Helical" evidence="16">
    <location>
        <begin position="315"/>
        <end position="337"/>
    </location>
</feature>
<evidence type="ECO:0000256" key="10">
    <source>
        <dbReference type="ARBA" id="ARBA00051691"/>
    </source>
</evidence>
<keyword evidence="6 14" id="KW-0408">Iron</keyword>
<comment type="cofactor">
    <cofactor evidence="1 14">
        <name>heme</name>
        <dbReference type="ChEBI" id="CHEBI:30413"/>
    </cofactor>
</comment>
<dbReference type="SUPFAM" id="SSF48264">
    <property type="entry name" value="Cytochrome P450"/>
    <property type="match status" value="1"/>
</dbReference>
<evidence type="ECO:0000256" key="7">
    <source>
        <dbReference type="ARBA" id="ARBA00023033"/>
    </source>
</evidence>
<comment type="catalytic activity">
    <reaction evidence="10">
        <text>genkwanin + reduced [NADPH--hemoprotein reductase] + O2 = scutellarein 7-methyl ether + oxidized [NADPH--hemoprotein reductase] + H2O</text>
        <dbReference type="Rhea" id="RHEA:73427"/>
        <dbReference type="Rhea" id="RHEA-COMP:11964"/>
        <dbReference type="Rhea" id="RHEA-COMP:11965"/>
        <dbReference type="ChEBI" id="CHEBI:15377"/>
        <dbReference type="ChEBI" id="CHEBI:15379"/>
        <dbReference type="ChEBI" id="CHEBI:57618"/>
        <dbReference type="ChEBI" id="CHEBI:58210"/>
        <dbReference type="ChEBI" id="CHEBI:192700"/>
        <dbReference type="ChEBI" id="CHEBI:192701"/>
    </reaction>
    <physiologicalReaction direction="left-to-right" evidence="10">
        <dbReference type="Rhea" id="RHEA:73428"/>
    </physiologicalReaction>
</comment>
<evidence type="ECO:0000256" key="9">
    <source>
        <dbReference type="ARBA" id="ARBA00050930"/>
    </source>
</evidence>
<dbReference type="Gene3D" id="1.10.630.10">
    <property type="entry name" value="Cytochrome P450"/>
    <property type="match status" value="1"/>
</dbReference>
<organism evidence="17 18">
    <name type="scientific">Salvia divinorum</name>
    <name type="common">Maria pastora</name>
    <name type="synonym">Diviner's sage</name>
    <dbReference type="NCBI Taxonomy" id="28513"/>
    <lineage>
        <taxon>Eukaryota</taxon>
        <taxon>Viridiplantae</taxon>
        <taxon>Streptophyta</taxon>
        <taxon>Embryophyta</taxon>
        <taxon>Tracheophyta</taxon>
        <taxon>Spermatophyta</taxon>
        <taxon>Magnoliopsida</taxon>
        <taxon>eudicotyledons</taxon>
        <taxon>Gunneridae</taxon>
        <taxon>Pentapetalae</taxon>
        <taxon>asterids</taxon>
        <taxon>lamiids</taxon>
        <taxon>Lamiales</taxon>
        <taxon>Lamiaceae</taxon>
        <taxon>Nepetoideae</taxon>
        <taxon>Mentheae</taxon>
        <taxon>Salviinae</taxon>
        <taxon>Salvia</taxon>
        <taxon>Salvia subgen. Calosphace</taxon>
    </lineage>
</organism>
<evidence type="ECO:0000256" key="16">
    <source>
        <dbReference type="SAM" id="Phobius"/>
    </source>
</evidence>
<dbReference type="EMBL" id="JBEAFC010000005">
    <property type="protein sequence ID" value="KAL1556971.1"/>
    <property type="molecule type" value="Genomic_DNA"/>
</dbReference>
<evidence type="ECO:0000256" key="8">
    <source>
        <dbReference type="ARBA" id="ARBA00034479"/>
    </source>
</evidence>
<keyword evidence="5 15" id="KW-0560">Oxidoreductase</keyword>
<comment type="subcellular location">
    <subcellularLocation>
        <location evidence="2">Membrane</location>
        <topology evidence="2">Single-pass membrane protein</topology>
    </subcellularLocation>
</comment>
<evidence type="ECO:0000256" key="4">
    <source>
        <dbReference type="ARBA" id="ARBA00022723"/>
    </source>
</evidence>
<keyword evidence="18" id="KW-1185">Reference proteome</keyword>
<sequence>MEFFSIIYVAAVALSLLFCYYKLCCKSATNLKYAPPEAGGARLLTGHLHLMTAGASSTNLPHFNLADLADHHGPIFTIRLGVRRAIVVSSPDLAKELFTSCDAAVSSRPLLRTIKHLSYDLAMFAFAPYGPYWREMRKLVSAELLSAHRLELQRSVRVSETTYFVKKLYEAWEEERSHGGSNHVLVDMKRWFGELSLNVVMRLVAGRRLGGGGDDTEEAMRCRQVMRDFFHLLGVFVPADALPCLKWLDIGGFEKRMKQTAKDFDRIVGDWVADRRDKDYSGESKPQNFIDVMLSVLKGANLQHDVLKVIKSTCLVLIAGGTDTTTVALVWVLSLLLNNRPILKKAQEELDKHVGKERRVEESDIKNLVYLSAIIKETLRLYPAGPLGGIREFTKDCDVGGYHVSKGTWLIVNIWKLHRDPQLWADDPLEFRPERFLHINHKSIDVKGQNFEFIPFGAGRRICPGANFGMHMLHLALANLLHAFELSTVSDEKVDMSESAGLTNLKATPLDVLIAPRLLPNLY</sequence>
<evidence type="ECO:0000256" key="13">
    <source>
        <dbReference type="ARBA" id="ARBA00067499"/>
    </source>
</evidence>
<dbReference type="GO" id="GO:0016114">
    <property type="term" value="P:terpenoid biosynthetic process"/>
    <property type="evidence" value="ECO:0007669"/>
    <property type="project" value="UniProtKB-ARBA"/>
</dbReference>
<evidence type="ECO:0000256" key="6">
    <source>
        <dbReference type="ARBA" id="ARBA00023004"/>
    </source>
</evidence>
<evidence type="ECO:0000313" key="17">
    <source>
        <dbReference type="EMBL" id="KAL1556971.1"/>
    </source>
</evidence>
<evidence type="ECO:0000313" key="18">
    <source>
        <dbReference type="Proteomes" id="UP001567538"/>
    </source>
</evidence>
<dbReference type="GO" id="GO:0016712">
    <property type="term" value="F:oxidoreductase activity, acting on paired donors, with incorporation or reduction of molecular oxygen, reduced flavin or flavoprotein as one donor, and incorporation of one atom of oxygen"/>
    <property type="evidence" value="ECO:0007669"/>
    <property type="project" value="UniProtKB-ARBA"/>
</dbReference>
<dbReference type="FunFam" id="1.10.630.10:FF:000026">
    <property type="entry name" value="Cytochrome P450 82C4"/>
    <property type="match status" value="1"/>
</dbReference>
<name>A0ABD1HKK1_SALDI</name>
<proteinExistence type="inferred from homology"/>
<dbReference type="PROSITE" id="PS00086">
    <property type="entry name" value="CYTOCHROME_P450"/>
    <property type="match status" value="1"/>
</dbReference>
<accession>A0ABD1HKK1</accession>
<keyword evidence="7 15" id="KW-0503">Monooxygenase</keyword>
<comment type="pathway">
    <text evidence="8">Flavonoid metabolism.</text>
</comment>
<feature type="binding site" description="axial binding residue" evidence="14">
    <location>
        <position position="463"/>
    </location>
    <ligand>
        <name>heme</name>
        <dbReference type="ChEBI" id="CHEBI:30413"/>
    </ligand>
    <ligandPart>
        <name>Fe</name>
        <dbReference type="ChEBI" id="CHEBI:18248"/>
    </ligandPart>
</feature>
<gene>
    <name evidence="17" type="primary">F6H</name>
    <name evidence="17" type="ORF">AAHA92_12518</name>
</gene>
<dbReference type="InterPro" id="IPR001128">
    <property type="entry name" value="Cyt_P450"/>
</dbReference>
<feature type="transmembrane region" description="Helical" evidence="16">
    <location>
        <begin position="6"/>
        <end position="23"/>
    </location>
</feature>
<comment type="catalytic activity">
    <reaction evidence="9">
        <text>(2S)-sakuranetin + reduced [NADPH--hemoprotein reductase] + O2 = (2S)-7-methylcarthamidin + oxidized [NADPH--hemoprotein reductase] + H2O + H(+)</text>
        <dbReference type="Rhea" id="RHEA:73431"/>
        <dbReference type="Rhea" id="RHEA-COMP:11964"/>
        <dbReference type="Rhea" id="RHEA-COMP:11965"/>
        <dbReference type="ChEBI" id="CHEBI:15377"/>
        <dbReference type="ChEBI" id="CHEBI:15378"/>
        <dbReference type="ChEBI" id="CHEBI:15379"/>
        <dbReference type="ChEBI" id="CHEBI:28927"/>
        <dbReference type="ChEBI" id="CHEBI:57618"/>
        <dbReference type="ChEBI" id="CHEBI:58210"/>
        <dbReference type="ChEBI" id="CHEBI:192815"/>
    </reaction>
    <physiologicalReaction direction="left-to-right" evidence="9">
        <dbReference type="Rhea" id="RHEA:73432"/>
    </physiologicalReaction>
</comment>
<dbReference type="GO" id="GO:0046872">
    <property type="term" value="F:metal ion binding"/>
    <property type="evidence" value="ECO:0007669"/>
    <property type="project" value="UniProtKB-KW"/>
</dbReference>
<evidence type="ECO:0000256" key="1">
    <source>
        <dbReference type="ARBA" id="ARBA00001971"/>
    </source>
</evidence>
<dbReference type="PANTHER" id="PTHR47947:SF39">
    <property type="entry name" value="CYTOCHROME P450"/>
    <property type="match status" value="1"/>
</dbReference>
<dbReference type="GO" id="GO:0016020">
    <property type="term" value="C:membrane"/>
    <property type="evidence" value="ECO:0007669"/>
    <property type="project" value="UniProtKB-SubCell"/>
</dbReference>
<evidence type="ECO:0000256" key="3">
    <source>
        <dbReference type="ARBA" id="ARBA00022617"/>
    </source>
</evidence>
<evidence type="ECO:0000256" key="2">
    <source>
        <dbReference type="ARBA" id="ARBA00004167"/>
    </source>
</evidence>
<dbReference type="InterPro" id="IPR036396">
    <property type="entry name" value="Cyt_P450_sf"/>
</dbReference>
<dbReference type="AlphaFoldDB" id="A0ABD1HKK1"/>
<comment type="caution">
    <text evidence="17">The sequence shown here is derived from an EMBL/GenBank/DDBJ whole genome shotgun (WGS) entry which is preliminary data.</text>
</comment>
<comment type="catalytic activity">
    <reaction evidence="12">
        <text>apigenin 4',7-dimethyl ether + reduced [NADPH--hemoprotein reductase] + O2 = ladanein + oxidized [NADPH--hemoprotein reductase] + H2O + H(+)</text>
        <dbReference type="Rhea" id="RHEA:73435"/>
        <dbReference type="Rhea" id="RHEA-COMP:11964"/>
        <dbReference type="Rhea" id="RHEA-COMP:11965"/>
        <dbReference type="ChEBI" id="CHEBI:2769"/>
        <dbReference type="ChEBI" id="CHEBI:15377"/>
        <dbReference type="ChEBI" id="CHEBI:15378"/>
        <dbReference type="ChEBI" id="CHEBI:15379"/>
        <dbReference type="ChEBI" id="CHEBI:57618"/>
        <dbReference type="ChEBI" id="CHEBI:58210"/>
        <dbReference type="ChEBI" id="CHEBI:192702"/>
    </reaction>
    <physiologicalReaction direction="left-to-right" evidence="12">
        <dbReference type="Rhea" id="RHEA:73436"/>
    </physiologicalReaction>
</comment>
<comment type="similarity">
    <text evidence="15">Belongs to the cytochrome P450 family.</text>
</comment>
<reference evidence="17 18" key="1">
    <citation type="submission" date="2024-06" db="EMBL/GenBank/DDBJ databases">
        <title>A chromosome level genome sequence of Diviner's sage (Salvia divinorum).</title>
        <authorList>
            <person name="Ford S.A."/>
            <person name="Ro D.-K."/>
            <person name="Ness R.W."/>
            <person name="Phillips M.A."/>
        </authorList>
    </citation>
    <scope>NUCLEOTIDE SEQUENCE [LARGE SCALE GENOMIC DNA]</scope>
    <source>
        <strain evidence="17">SAF-2024a</strain>
        <tissue evidence="17">Leaf</tissue>
    </source>
</reference>